<comment type="subcellular location">
    <subcellularLocation>
        <location evidence="2">Cell membrane</location>
        <topology evidence="2">Multi-pass membrane protein</topology>
    </subcellularLocation>
</comment>
<dbReference type="PANTHER" id="PTHR45453">
    <property type="entry name" value="PHOSPHATE REGULON SENSOR PROTEIN PHOR"/>
    <property type="match status" value="1"/>
</dbReference>
<evidence type="ECO:0000256" key="2">
    <source>
        <dbReference type="ARBA" id="ARBA00004651"/>
    </source>
</evidence>
<dbReference type="Pfam" id="PF00512">
    <property type="entry name" value="HisKA"/>
    <property type="match status" value="1"/>
</dbReference>
<evidence type="ECO:0000256" key="4">
    <source>
        <dbReference type="ARBA" id="ARBA00022475"/>
    </source>
</evidence>
<name>A0A135L5J9_9BACI</name>
<protein>
    <recommendedName>
        <fullName evidence="3">histidine kinase</fullName>
        <ecNumber evidence="3">2.7.13.3</ecNumber>
    </recommendedName>
</protein>
<keyword evidence="4" id="KW-1003">Cell membrane</keyword>
<dbReference type="InterPro" id="IPR005467">
    <property type="entry name" value="His_kinase_dom"/>
</dbReference>
<dbReference type="SMART" id="SM00304">
    <property type="entry name" value="HAMP"/>
    <property type="match status" value="1"/>
</dbReference>
<dbReference type="GO" id="GO:0004721">
    <property type="term" value="F:phosphoprotein phosphatase activity"/>
    <property type="evidence" value="ECO:0007669"/>
    <property type="project" value="TreeGrafter"/>
</dbReference>
<feature type="transmembrane region" description="Helical" evidence="12">
    <location>
        <begin position="14"/>
        <end position="37"/>
    </location>
</feature>
<dbReference type="Pfam" id="PF02518">
    <property type="entry name" value="HATPase_c"/>
    <property type="match status" value="1"/>
</dbReference>
<dbReference type="CDD" id="cd06225">
    <property type="entry name" value="HAMP"/>
    <property type="match status" value="1"/>
</dbReference>
<keyword evidence="5" id="KW-0597">Phosphoprotein</keyword>
<dbReference type="STRING" id="1413211.U473_09495"/>
<evidence type="ECO:0000256" key="12">
    <source>
        <dbReference type="SAM" id="Phobius"/>
    </source>
</evidence>
<gene>
    <name evidence="15" type="ORF">U473_09495</name>
</gene>
<dbReference type="Gene3D" id="1.10.8.500">
    <property type="entry name" value="HAMP domain in histidine kinase"/>
    <property type="match status" value="1"/>
</dbReference>
<dbReference type="GO" id="GO:0016036">
    <property type="term" value="P:cellular response to phosphate starvation"/>
    <property type="evidence" value="ECO:0007669"/>
    <property type="project" value="TreeGrafter"/>
</dbReference>
<dbReference type="RefSeq" id="WP_068725653.1">
    <property type="nucleotide sequence ID" value="NZ_LSKU01000001.1"/>
</dbReference>
<evidence type="ECO:0000313" key="16">
    <source>
        <dbReference type="Proteomes" id="UP000070352"/>
    </source>
</evidence>
<dbReference type="EMBL" id="LSKU01000001">
    <property type="protein sequence ID" value="KXG44209.1"/>
    <property type="molecule type" value="Genomic_DNA"/>
</dbReference>
<keyword evidence="6" id="KW-0808">Transferase</keyword>
<keyword evidence="7" id="KW-0547">Nucleotide-binding</keyword>
<evidence type="ECO:0000256" key="10">
    <source>
        <dbReference type="ARBA" id="ARBA00023012"/>
    </source>
</evidence>
<evidence type="ECO:0000256" key="11">
    <source>
        <dbReference type="ARBA" id="ARBA00023136"/>
    </source>
</evidence>
<keyword evidence="9" id="KW-0067">ATP-binding</keyword>
<dbReference type="InterPro" id="IPR036097">
    <property type="entry name" value="HisK_dim/P_sf"/>
</dbReference>
<dbReference type="InterPro" id="IPR036890">
    <property type="entry name" value="HATPase_C_sf"/>
</dbReference>
<dbReference type="EC" id="2.7.13.3" evidence="3"/>
<dbReference type="GO" id="GO:0005524">
    <property type="term" value="F:ATP binding"/>
    <property type="evidence" value="ECO:0007669"/>
    <property type="project" value="UniProtKB-KW"/>
</dbReference>
<evidence type="ECO:0000259" key="14">
    <source>
        <dbReference type="PROSITE" id="PS50885"/>
    </source>
</evidence>
<evidence type="ECO:0000256" key="5">
    <source>
        <dbReference type="ARBA" id="ARBA00022553"/>
    </source>
</evidence>
<dbReference type="Pfam" id="PF00672">
    <property type="entry name" value="HAMP"/>
    <property type="match status" value="1"/>
</dbReference>
<keyword evidence="16" id="KW-1185">Reference proteome</keyword>
<dbReference type="Proteomes" id="UP000070352">
    <property type="component" value="Unassembled WGS sequence"/>
</dbReference>
<evidence type="ECO:0000259" key="13">
    <source>
        <dbReference type="PROSITE" id="PS50109"/>
    </source>
</evidence>
<dbReference type="PROSITE" id="PS50109">
    <property type="entry name" value="HIS_KIN"/>
    <property type="match status" value="1"/>
</dbReference>
<dbReference type="PRINTS" id="PR00344">
    <property type="entry name" value="BCTRLSENSOR"/>
</dbReference>
<keyword evidence="11 12" id="KW-0472">Membrane</keyword>
<dbReference type="SMART" id="SM00388">
    <property type="entry name" value="HisKA"/>
    <property type="match status" value="1"/>
</dbReference>
<dbReference type="OrthoDB" id="3436at2"/>
<evidence type="ECO:0000256" key="6">
    <source>
        <dbReference type="ARBA" id="ARBA00022679"/>
    </source>
</evidence>
<comment type="caution">
    <text evidence="15">The sequence shown here is derived from an EMBL/GenBank/DDBJ whole genome shotgun (WGS) entry which is preliminary data.</text>
</comment>
<evidence type="ECO:0000256" key="7">
    <source>
        <dbReference type="ARBA" id="ARBA00022741"/>
    </source>
</evidence>
<dbReference type="InterPro" id="IPR004358">
    <property type="entry name" value="Sig_transdc_His_kin-like_C"/>
</dbReference>
<dbReference type="Gene3D" id="3.30.450.20">
    <property type="entry name" value="PAS domain"/>
    <property type="match status" value="1"/>
</dbReference>
<keyword evidence="8" id="KW-0418">Kinase</keyword>
<evidence type="ECO:0000256" key="3">
    <source>
        <dbReference type="ARBA" id="ARBA00012438"/>
    </source>
</evidence>
<keyword evidence="12" id="KW-0812">Transmembrane</keyword>
<accession>A0A135L5J9</accession>
<keyword evidence="10" id="KW-0902">Two-component regulatory system</keyword>
<dbReference type="InterPro" id="IPR003660">
    <property type="entry name" value="HAMP_dom"/>
</dbReference>
<feature type="transmembrane region" description="Helical" evidence="12">
    <location>
        <begin position="170"/>
        <end position="193"/>
    </location>
</feature>
<feature type="domain" description="Histidine kinase" evidence="13">
    <location>
        <begin position="366"/>
        <end position="583"/>
    </location>
</feature>
<dbReference type="SUPFAM" id="SSF158472">
    <property type="entry name" value="HAMP domain-like"/>
    <property type="match status" value="1"/>
</dbReference>
<dbReference type="Gene3D" id="3.30.565.10">
    <property type="entry name" value="Histidine kinase-like ATPase, C-terminal domain"/>
    <property type="match status" value="1"/>
</dbReference>
<proteinExistence type="predicted"/>
<dbReference type="GO" id="GO:0005886">
    <property type="term" value="C:plasma membrane"/>
    <property type="evidence" value="ECO:0007669"/>
    <property type="project" value="UniProtKB-SubCell"/>
</dbReference>
<evidence type="ECO:0000313" key="15">
    <source>
        <dbReference type="EMBL" id="KXG44209.1"/>
    </source>
</evidence>
<reference evidence="15 16" key="1">
    <citation type="submission" date="2016-02" db="EMBL/GenBank/DDBJ databases">
        <title>Draft Genome for Tepidibacillus decaturensis nov. sp. Strain Z9, an Anaerobic, Moderately Thermophilic and Heterotrophic Bacterium from Deep Subsurface of the Illinois Basin, USA.</title>
        <authorList>
            <person name="Dong Y."/>
            <person name="Chang J.Y."/>
            <person name="Sanford R."/>
            <person name="Fouke B.W."/>
        </authorList>
    </citation>
    <scope>NUCLEOTIDE SEQUENCE [LARGE SCALE GENOMIC DNA]</scope>
    <source>
        <strain evidence="15 16">Z9</strain>
    </source>
</reference>
<dbReference type="FunFam" id="3.30.565.10:FF:000006">
    <property type="entry name" value="Sensor histidine kinase WalK"/>
    <property type="match status" value="1"/>
</dbReference>
<dbReference type="InterPro" id="IPR003594">
    <property type="entry name" value="HATPase_dom"/>
</dbReference>
<dbReference type="FunFam" id="1.10.287.130:FF:000001">
    <property type="entry name" value="Two-component sensor histidine kinase"/>
    <property type="match status" value="1"/>
</dbReference>
<evidence type="ECO:0000256" key="9">
    <source>
        <dbReference type="ARBA" id="ARBA00022840"/>
    </source>
</evidence>
<organism evidence="15 16">
    <name type="scientific">Tepidibacillus decaturensis</name>
    <dbReference type="NCBI Taxonomy" id="1413211"/>
    <lineage>
        <taxon>Bacteria</taxon>
        <taxon>Bacillati</taxon>
        <taxon>Bacillota</taxon>
        <taxon>Bacilli</taxon>
        <taxon>Bacillales</taxon>
        <taxon>Bacillaceae</taxon>
        <taxon>Tepidibacillus</taxon>
    </lineage>
</organism>
<dbReference type="SUPFAM" id="SSF55874">
    <property type="entry name" value="ATPase domain of HSP90 chaperone/DNA topoisomerase II/histidine kinase"/>
    <property type="match status" value="1"/>
</dbReference>
<dbReference type="CDD" id="cd00082">
    <property type="entry name" value="HisKA"/>
    <property type="match status" value="1"/>
</dbReference>
<dbReference type="AlphaFoldDB" id="A0A135L5J9"/>
<comment type="catalytic activity">
    <reaction evidence="1">
        <text>ATP + protein L-histidine = ADP + protein N-phospho-L-histidine.</text>
        <dbReference type="EC" id="2.7.13.3"/>
    </reaction>
</comment>
<evidence type="ECO:0000256" key="1">
    <source>
        <dbReference type="ARBA" id="ARBA00000085"/>
    </source>
</evidence>
<dbReference type="SMART" id="SM00387">
    <property type="entry name" value="HATPase_c"/>
    <property type="match status" value="1"/>
</dbReference>
<dbReference type="SUPFAM" id="SSF47384">
    <property type="entry name" value="Homodimeric domain of signal transducing histidine kinase"/>
    <property type="match status" value="1"/>
</dbReference>
<keyword evidence="12" id="KW-1133">Transmembrane helix</keyword>
<sequence>MRYTKLRLDLSSKLWITLIIAFLISSLFNYWTTLYLYRHLYVEQTEKYLAEKGKKIVSRYTGGEISQSFKEKVNDINSLTNEEIVITDNPADLGACLPVDSEHAEPLVSYEQREKLSQGEVITIIGEHARFKRDIIAVAVPLIDPEINQLVGAVFLYMPLATVTEAVAEIRFLLFLFLVSFFFLGIIMGKFITSTMTKPLREMESVAKKMMDGDFEAKIQVYTEDEIGRLGRTFNHLSDSLKKTISLLSKEKKQLSQILDGISDSVLTIHKNEGFVLLNNPSKNLLRKLGLKKEEFIHLPEIKAYIERVKQEKDIVTGEFELHDKTYFLYLSPLIEDQELWGIILVIHDVTAERKRENDTREFLAIVSHELRTPLSYVRGYTEAIIDGVADSKETQAKYLETIHNETCRMERLVNDLLDLAQLEKSTYPMYLEEIRLDHIVNQVVERYLPAYMQKGVALQKHYSKPMWMIGDEDRIIQILVNLLDNALRHTKSGGKVTVEIYPYYDDIVLQVSDTGEGMEKEQLARIGEKFFRVDKARSRKSGGTGLGLAIVKQIIERLHGRLEVESTVDVGTTFRIYFPSISRSNHE</sequence>
<dbReference type="InterPro" id="IPR050351">
    <property type="entry name" value="BphY/WalK/GraS-like"/>
</dbReference>
<dbReference type="InterPro" id="IPR003661">
    <property type="entry name" value="HisK_dim/P_dom"/>
</dbReference>
<dbReference type="Gene3D" id="1.10.287.130">
    <property type="match status" value="1"/>
</dbReference>
<dbReference type="PROSITE" id="PS50885">
    <property type="entry name" value="HAMP"/>
    <property type="match status" value="1"/>
</dbReference>
<evidence type="ECO:0000256" key="8">
    <source>
        <dbReference type="ARBA" id="ARBA00022777"/>
    </source>
</evidence>
<dbReference type="GO" id="GO:0000155">
    <property type="term" value="F:phosphorelay sensor kinase activity"/>
    <property type="evidence" value="ECO:0007669"/>
    <property type="project" value="InterPro"/>
</dbReference>
<dbReference type="PANTHER" id="PTHR45453:SF1">
    <property type="entry name" value="PHOSPHATE REGULON SENSOR PROTEIN PHOR"/>
    <property type="match status" value="1"/>
</dbReference>
<feature type="domain" description="HAMP" evidence="14">
    <location>
        <begin position="194"/>
        <end position="246"/>
    </location>
</feature>